<evidence type="ECO:0000256" key="2">
    <source>
        <dbReference type="ARBA" id="ARBA00023027"/>
    </source>
</evidence>
<gene>
    <name evidence="4" type="ORF">JOE57_002743</name>
</gene>
<sequence>MTDTHPTGPRLRAAFAMGSNELLERLFTPELRDRLASVADVVSGSVLTEFDSAEARAVLAGIDVLITGWGCPKVTPEVLDRAPSLRLIAHSAGTVKGHLHRACWERGVAVTTAAQVNGVPVAEFTLAVILLAGKDAFNASSLARQTRSGVAKTSLAAEIGNVGTTVGIIGASSIGRAVLQLLRPFKHRRLLADPTISAAEAAELGAELVPLDELMARSRIVSLHAPILPSTIGMIGAAQLQAMPDGATFINTARGVLVDHDALRAETGTGRISAFLDVTDPEPLPEGDLLYTLPNVVITPHIAGSLGNELPLMAASAVTEVEHLAAAEPLVHEVTLQVLDTMA</sequence>
<dbReference type="Pfam" id="PF02826">
    <property type="entry name" value="2-Hacid_dh_C"/>
    <property type="match status" value="1"/>
</dbReference>
<dbReference type="InterPro" id="IPR006140">
    <property type="entry name" value="D-isomer_DH_NAD-bd"/>
</dbReference>
<dbReference type="EMBL" id="JAFBCF010000001">
    <property type="protein sequence ID" value="MBM7799822.1"/>
    <property type="molecule type" value="Genomic_DNA"/>
</dbReference>
<keyword evidence="2" id="KW-0520">NAD</keyword>
<name>A0ABS2RMV2_9ACTN</name>
<dbReference type="Proteomes" id="UP000704762">
    <property type="component" value="Unassembled WGS sequence"/>
</dbReference>
<dbReference type="Gene3D" id="3.40.50.720">
    <property type="entry name" value="NAD(P)-binding Rossmann-like Domain"/>
    <property type="match status" value="2"/>
</dbReference>
<keyword evidence="5" id="KW-1185">Reference proteome</keyword>
<evidence type="ECO:0000259" key="3">
    <source>
        <dbReference type="Pfam" id="PF02826"/>
    </source>
</evidence>
<dbReference type="SUPFAM" id="SSF51735">
    <property type="entry name" value="NAD(P)-binding Rossmann-fold domains"/>
    <property type="match status" value="1"/>
</dbReference>
<feature type="domain" description="D-isomer specific 2-hydroxyacid dehydrogenase NAD-binding" evidence="3">
    <location>
        <begin position="144"/>
        <end position="303"/>
    </location>
</feature>
<evidence type="ECO:0000256" key="1">
    <source>
        <dbReference type="ARBA" id="ARBA00023002"/>
    </source>
</evidence>
<dbReference type="InterPro" id="IPR036291">
    <property type="entry name" value="NAD(P)-bd_dom_sf"/>
</dbReference>
<dbReference type="PANTHER" id="PTHR10996:SF178">
    <property type="entry name" value="2-HYDROXYACID DEHYDROGENASE YGL185C-RELATED"/>
    <property type="match status" value="1"/>
</dbReference>
<accession>A0ABS2RMV2</accession>
<evidence type="ECO:0000313" key="4">
    <source>
        <dbReference type="EMBL" id="MBM7799822.1"/>
    </source>
</evidence>
<dbReference type="SUPFAM" id="SSF52283">
    <property type="entry name" value="Formate/glycerate dehydrogenase catalytic domain-like"/>
    <property type="match status" value="1"/>
</dbReference>
<dbReference type="PANTHER" id="PTHR10996">
    <property type="entry name" value="2-HYDROXYACID DEHYDROGENASE-RELATED"/>
    <property type="match status" value="1"/>
</dbReference>
<dbReference type="CDD" id="cd12167">
    <property type="entry name" value="2-Hacid_dh_8"/>
    <property type="match status" value="1"/>
</dbReference>
<dbReference type="InterPro" id="IPR050223">
    <property type="entry name" value="D-isomer_2-hydroxyacid_DH"/>
</dbReference>
<proteinExistence type="predicted"/>
<dbReference type="RefSeq" id="WP_204918821.1">
    <property type="nucleotide sequence ID" value="NZ_BAAAQP010000003.1"/>
</dbReference>
<keyword evidence="1" id="KW-0560">Oxidoreductase</keyword>
<organism evidence="4 5">
    <name type="scientific">Microlunatus panaciterrae</name>
    <dbReference type="NCBI Taxonomy" id="400768"/>
    <lineage>
        <taxon>Bacteria</taxon>
        <taxon>Bacillati</taxon>
        <taxon>Actinomycetota</taxon>
        <taxon>Actinomycetes</taxon>
        <taxon>Propionibacteriales</taxon>
        <taxon>Propionibacteriaceae</taxon>
        <taxon>Microlunatus</taxon>
    </lineage>
</organism>
<reference evidence="4 5" key="1">
    <citation type="submission" date="2021-01" db="EMBL/GenBank/DDBJ databases">
        <title>Sequencing the genomes of 1000 actinobacteria strains.</title>
        <authorList>
            <person name="Klenk H.-P."/>
        </authorList>
    </citation>
    <scope>NUCLEOTIDE SEQUENCE [LARGE SCALE GENOMIC DNA]</scope>
    <source>
        <strain evidence="4 5">DSM 18662</strain>
    </source>
</reference>
<evidence type="ECO:0000313" key="5">
    <source>
        <dbReference type="Proteomes" id="UP000704762"/>
    </source>
</evidence>
<protein>
    <submittedName>
        <fullName evidence="4">Phosphoglycerate dehydrogenase-like enzyme</fullName>
    </submittedName>
</protein>
<comment type="caution">
    <text evidence="4">The sequence shown here is derived from an EMBL/GenBank/DDBJ whole genome shotgun (WGS) entry which is preliminary data.</text>
</comment>